<evidence type="ECO:0000313" key="3">
    <source>
        <dbReference type="Proteomes" id="UP001596108"/>
    </source>
</evidence>
<dbReference type="Proteomes" id="UP001596108">
    <property type="component" value="Unassembled WGS sequence"/>
</dbReference>
<dbReference type="InterPro" id="IPR000182">
    <property type="entry name" value="GNAT_dom"/>
</dbReference>
<feature type="domain" description="N-acetyltransferase" evidence="1">
    <location>
        <begin position="14"/>
        <end position="166"/>
    </location>
</feature>
<organism evidence="2 3">
    <name type="scientific">Cohnella yongneupensis</name>
    <dbReference type="NCBI Taxonomy" id="425006"/>
    <lineage>
        <taxon>Bacteria</taxon>
        <taxon>Bacillati</taxon>
        <taxon>Bacillota</taxon>
        <taxon>Bacilli</taxon>
        <taxon>Bacillales</taxon>
        <taxon>Paenibacillaceae</taxon>
        <taxon>Cohnella</taxon>
    </lineage>
</organism>
<keyword evidence="2" id="KW-0012">Acyltransferase</keyword>
<dbReference type="RefSeq" id="WP_378112143.1">
    <property type="nucleotide sequence ID" value="NZ_JBHSNC010000038.1"/>
</dbReference>
<name>A0ABW0QZ76_9BACL</name>
<dbReference type="Pfam" id="PF13508">
    <property type="entry name" value="Acetyltransf_7"/>
    <property type="match status" value="1"/>
</dbReference>
<comment type="caution">
    <text evidence="2">The sequence shown here is derived from an EMBL/GenBank/DDBJ whole genome shotgun (WGS) entry which is preliminary data.</text>
</comment>
<dbReference type="EC" id="2.3.-.-" evidence="2"/>
<dbReference type="EMBL" id="JBHSNC010000038">
    <property type="protein sequence ID" value="MFC5530203.1"/>
    <property type="molecule type" value="Genomic_DNA"/>
</dbReference>
<evidence type="ECO:0000259" key="1">
    <source>
        <dbReference type="PROSITE" id="PS51186"/>
    </source>
</evidence>
<dbReference type="PROSITE" id="PS51186">
    <property type="entry name" value="GNAT"/>
    <property type="match status" value="1"/>
</dbReference>
<protein>
    <submittedName>
        <fullName evidence="2">GNAT family N-acetyltransferase</fullName>
        <ecNumber evidence="2">2.3.-.-</ecNumber>
    </submittedName>
</protein>
<dbReference type="Gene3D" id="3.40.630.30">
    <property type="match status" value="1"/>
</dbReference>
<proteinExistence type="predicted"/>
<keyword evidence="3" id="KW-1185">Reference proteome</keyword>
<dbReference type="SUPFAM" id="SSF55729">
    <property type="entry name" value="Acyl-CoA N-acyltransferases (Nat)"/>
    <property type="match status" value="1"/>
</dbReference>
<dbReference type="GO" id="GO:0016746">
    <property type="term" value="F:acyltransferase activity"/>
    <property type="evidence" value="ECO:0007669"/>
    <property type="project" value="UniProtKB-KW"/>
</dbReference>
<evidence type="ECO:0000313" key="2">
    <source>
        <dbReference type="EMBL" id="MFC5530203.1"/>
    </source>
</evidence>
<accession>A0ABW0QZ76</accession>
<keyword evidence="2" id="KW-0808">Transferase</keyword>
<gene>
    <name evidence="2" type="ORF">ACFPQ4_12270</name>
</gene>
<reference evidence="3" key="1">
    <citation type="journal article" date="2019" name="Int. J. Syst. Evol. Microbiol.">
        <title>The Global Catalogue of Microorganisms (GCM) 10K type strain sequencing project: providing services to taxonomists for standard genome sequencing and annotation.</title>
        <authorList>
            <consortium name="The Broad Institute Genomics Platform"/>
            <consortium name="The Broad Institute Genome Sequencing Center for Infectious Disease"/>
            <person name="Wu L."/>
            <person name="Ma J."/>
        </authorList>
    </citation>
    <scope>NUCLEOTIDE SEQUENCE [LARGE SCALE GENOMIC DNA]</scope>
    <source>
        <strain evidence="3">CGMCC 1.18578</strain>
    </source>
</reference>
<dbReference type="InterPro" id="IPR016181">
    <property type="entry name" value="Acyl_CoA_acyltransferase"/>
</dbReference>
<sequence>MNETYNEYEGLAIVTIDKLDDRLWPEALDIYRQAFPEGKPERIIVAMFRKNMAYLHVASDERGVMAMAVTGKVAQGKLLLIDYLAVRSDRQGEGIGQAFLAAIREWATNELRAEGLLIEVEYGVTQADENRLRFWERCGFTLTSYIHKYIWVPEPYRAMILALTPNAEIPMDGRKLFKYIGDFHGKAFREP</sequence>